<proteinExistence type="predicted"/>
<accession>K9ZCF3</accession>
<gene>
    <name evidence="1" type="ordered locus">Anacy_0680</name>
</gene>
<reference evidence="2" key="1">
    <citation type="journal article" date="2013" name="Proc. Natl. Acad. Sci. U.S.A.">
        <title>Improving the coverage of the cyanobacterial phylum using diversity-driven genome sequencing.</title>
        <authorList>
            <person name="Shih P.M."/>
            <person name="Wu D."/>
            <person name="Latifi A."/>
            <person name="Axen S.D."/>
            <person name="Fewer D.P."/>
            <person name="Talla E."/>
            <person name="Calteau A."/>
            <person name="Cai F."/>
            <person name="Tandeau de Marsac N."/>
            <person name="Rippka R."/>
            <person name="Herdman M."/>
            <person name="Sivonen K."/>
            <person name="Coursin T."/>
            <person name="Laurent T."/>
            <person name="Goodwin L."/>
            <person name="Nolan M."/>
            <person name="Davenport K.W."/>
            <person name="Han C.S."/>
            <person name="Rubin E.M."/>
            <person name="Eisen J.A."/>
            <person name="Woyke T."/>
            <person name="Gugger M."/>
            <person name="Kerfeld C.A."/>
        </authorList>
    </citation>
    <scope>NUCLEOTIDE SEQUENCE [LARGE SCALE GENOMIC DNA]</scope>
    <source>
        <strain evidence="2">ATCC 27899 / PCC 7122</strain>
    </source>
</reference>
<dbReference type="HOGENOM" id="CLU_3394781_0_0_3"/>
<name>K9ZCF3_ANACC</name>
<dbReference type="STRING" id="272123.Anacy_0680"/>
<evidence type="ECO:0000313" key="2">
    <source>
        <dbReference type="Proteomes" id="UP000010474"/>
    </source>
</evidence>
<dbReference type="KEGG" id="acy:Anacy_0680"/>
<evidence type="ECO:0000313" key="1">
    <source>
        <dbReference type="EMBL" id="AFZ56267.1"/>
    </source>
</evidence>
<protein>
    <submittedName>
        <fullName evidence="1">Uncharacterized protein</fullName>
    </submittedName>
</protein>
<organism evidence="1 2">
    <name type="scientific">Anabaena cylindrica (strain ATCC 27899 / PCC 7122)</name>
    <dbReference type="NCBI Taxonomy" id="272123"/>
    <lineage>
        <taxon>Bacteria</taxon>
        <taxon>Bacillati</taxon>
        <taxon>Cyanobacteriota</taxon>
        <taxon>Cyanophyceae</taxon>
        <taxon>Nostocales</taxon>
        <taxon>Nostocaceae</taxon>
        <taxon>Anabaena</taxon>
    </lineage>
</organism>
<keyword evidence="2" id="KW-1185">Reference proteome</keyword>
<sequence>MEKEQYTPIKLINTNLEDSECHFHEFHDYER</sequence>
<dbReference type="AlphaFoldDB" id="K9ZCF3"/>
<dbReference type="Proteomes" id="UP000010474">
    <property type="component" value="Chromosome"/>
</dbReference>
<dbReference type="EMBL" id="CP003659">
    <property type="protein sequence ID" value="AFZ56267.1"/>
    <property type="molecule type" value="Genomic_DNA"/>
</dbReference>